<feature type="domain" description="HIG1" evidence="5">
    <location>
        <begin position="1"/>
        <end position="63"/>
    </location>
</feature>
<feature type="transmembrane region" description="Helical" evidence="4">
    <location>
        <begin position="6"/>
        <end position="28"/>
    </location>
</feature>
<keyword evidence="1 4" id="KW-0812">Transmembrane</keyword>
<keyword evidence="2 4" id="KW-1133">Transmembrane helix</keyword>
<evidence type="ECO:0000256" key="4">
    <source>
        <dbReference type="SAM" id="Phobius"/>
    </source>
</evidence>
<dbReference type="NCBIfam" id="NF033233">
    <property type="entry name" value="twin_helix"/>
    <property type="match status" value="1"/>
</dbReference>
<dbReference type="RefSeq" id="WP_153480642.1">
    <property type="nucleotide sequence ID" value="NZ_VWNA01000001.1"/>
</dbReference>
<accession>A0A6A7Y3P4</accession>
<evidence type="ECO:0000313" key="7">
    <source>
        <dbReference type="Proteomes" id="UP000332515"/>
    </source>
</evidence>
<feature type="transmembrane region" description="Helical" evidence="4">
    <location>
        <begin position="40"/>
        <end position="61"/>
    </location>
</feature>
<keyword evidence="7" id="KW-1185">Reference proteome</keyword>
<proteinExistence type="predicted"/>
<protein>
    <submittedName>
        <fullName evidence="6">Twin transmembrane helix small protein</fullName>
    </submittedName>
</protein>
<dbReference type="EMBL" id="VWNA01000001">
    <property type="protein sequence ID" value="MQT12997.1"/>
    <property type="molecule type" value="Genomic_DNA"/>
</dbReference>
<organism evidence="6 7">
    <name type="scientific">Segnochrobactrum spirostomi</name>
    <dbReference type="NCBI Taxonomy" id="2608987"/>
    <lineage>
        <taxon>Bacteria</taxon>
        <taxon>Pseudomonadati</taxon>
        <taxon>Pseudomonadota</taxon>
        <taxon>Alphaproteobacteria</taxon>
        <taxon>Hyphomicrobiales</taxon>
        <taxon>Segnochrobactraceae</taxon>
        <taxon>Segnochrobactrum</taxon>
    </lineage>
</organism>
<evidence type="ECO:0000256" key="2">
    <source>
        <dbReference type="ARBA" id="ARBA00022989"/>
    </source>
</evidence>
<evidence type="ECO:0000313" key="6">
    <source>
        <dbReference type="EMBL" id="MQT12997.1"/>
    </source>
</evidence>
<dbReference type="AlphaFoldDB" id="A0A6A7Y3P4"/>
<dbReference type="Pfam" id="PF04588">
    <property type="entry name" value="HIG_1_N"/>
    <property type="match status" value="1"/>
</dbReference>
<comment type="caution">
    <text evidence="6">The sequence shown here is derived from an EMBL/GenBank/DDBJ whole genome shotgun (WGS) entry which is preliminary data.</text>
</comment>
<gene>
    <name evidence="6" type="ORF">F0357_10115</name>
</gene>
<dbReference type="InterPro" id="IPR007667">
    <property type="entry name" value="Hypoxia_induced_domain"/>
</dbReference>
<evidence type="ECO:0000256" key="3">
    <source>
        <dbReference type="ARBA" id="ARBA00023136"/>
    </source>
</evidence>
<sequence length="63" mass="6886">MAGVFYHLVPVAIFAVAVVLVLGLWNMIRGGHPNLSQRLMRLRILLQAVAIVIILLALLLAGR</sequence>
<dbReference type="Gene3D" id="6.10.140.1320">
    <property type="match status" value="1"/>
</dbReference>
<reference evidence="6 7" key="1">
    <citation type="submission" date="2019-09" db="EMBL/GenBank/DDBJ databases">
        <title>Segnochrobactrum spirostomi gen. nov., sp. nov., isolated from the ciliate Spirostomum cf. yagiui and description of a novel family, Segnochrobactraceae fam. nov. within the order Rhizobiales of the class Alphaproteobacteria.</title>
        <authorList>
            <person name="Akter S."/>
            <person name="Shazib S.U.A."/>
            <person name="Shin M.K."/>
        </authorList>
    </citation>
    <scope>NUCLEOTIDE SEQUENCE [LARGE SCALE GENOMIC DNA]</scope>
    <source>
        <strain evidence="6 7">Sp-1</strain>
    </source>
</reference>
<evidence type="ECO:0000259" key="5">
    <source>
        <dbReference type="PROSITE" id="PS51503"/>
    </source>
</evidence>
<keyword evidence="3 4" id="KW-0472">Membrane</keyword>
<dbReference type="PROSITE" id="PS51503">
    <property type="entry name" value="HIG1"/>
    <property type="match status" value="1"/>
</dbReference>
<name>A0A6A7Y3P4_9HYPH</name>
<dbReference type="Proteomes" id="UP000332515">
    <property type="component" value="Unassembled WGS sequence"/>
</dbReference>
<evidence type="ECO:0000256" key="1">
    <source>
        <dbReference type="ARBA" id="ARBA00022692"/>
    </source>
</evidence>